<dbReference type="PANTHER" id="PTHR43727:SF2">
    <property type="entry name" value="GROUP IV DECARBOXYLASE"/>
    <property type="match status" value="1"/>
</dbReference>
<dbReference type="GO" id="GO:0006596">
    <property type="term" value="P:polyamine biosynthetic process"/>
    <property type="evidence" value="ECO:0007669"/>
    <property type="project" value="InterPro"/>
</dbReference>
<dbReference type="AlphaFoldDB" id="A0A0K1ZQV5"/>
<name>A0A0K1ZQV5_RALSL</name>
<dbReference type="Gene3D" id="2.40.37.10">
    <property type="entry name" value="Lyase, Ornithine Decarboxylase, Chain A, domain 1"/>
    <property type="match status" value="1"/>
</dbReference>
<organism evidence="5">
    <name type="scientific">Ralstonia solanacearum</name>
    <name type="common">Pseudomonas solanacearum</name>
    <dbReference type="NCBI Taxonomy" id="305"/>
    <lineage>
        <taxon>Bacteria</taxon>
        <taxon>Pseudomonadati</taxon>
        <taxon>Pseudomonadota</taxon>
        <taxon>Betaproteobacteria</taxon>
        <taxon>Burkholderiales</taxon>
        <taxon>Burkholderiaceae</taxon>
        <taxon>Ralstonia</taxon>
        <taxon>Ralstonia solanacearum species complex</taxon>
    </lineage>
</organism>
<gene>
    <name evidence="5" type="ORF">PSS4_v1_280025</name>
</gene>
<keyword evidence="5" id="KW-0456">Lyase</keyword>
<dbReference type="CDD" id="cd06843">
    <property type="entry name" value="PLPDE_III_PvsE_like"/>
    <property type="match status" value="1"/>
</dbReference>
<evidence type="ECO:0000259" key="4">
    <source>
        <dbReference type="Pfam" id="PF02784"/>
    </source>
</evidence>
<dbReference type="EC" id="4.1.1.20" evidence="5"/>
<dbReference type="InterPro" id="IPR022644">
    <property type="entry name" value="De-COase2_N"/>
</dbReference>
<evidence type="ECO:0000256" key="3">
    <source>
        <dbReference type="PIRSR" id="PIRSR600183-50"/>
    </source>
</evidence>
<keyword evidence="2 3" id="KW-0663">Pyridoxal phosphate</keyword>
<dbReference type="PRINTS" id="PR01182">
    <property type="entry name" value="ORNDCRBXLASE"/>
</dbReference>
<sequence>MHRELIERYLQGATSPVCAYLYDLDHLRERAARLSAMLPPGCELFYAIKANSDAPVLAALDGAVAGYEVASLGEVVRAREVGAQARIVFGGPGKTDDELQGALERGVELIHVESELQLRRLDAIACRMGRRARVLLRVNPNPLSADAVGKRAQGTLTMGGQPTQFGIEEDAVPDLIRLARTLPGVEVVGLHLHALSNNLDAESHLALMRHYLSLALRLRREHGLTLDTLNVGGGIGVDYADPSHAFDWRRFCDGLGVLLAEAGAGCRIVFECGRFIAADCGYYVTEVVDLKRNHGQWFAVLRGGTHHFRLPASWQHNHPFVILPNARWDYPFERPSVQAQAVTLCGELCTPKDVLARDVVVDRLRVGDRIVFQLAGAYGWHISHHDFLSHPHPERRFVGALHAASDARLEVAA</sequence>
<dbReference type="GO" id="GO:0009089">
    <property type="term" value="P:lysine biosynthetic process via diaminopimelate"/>
    <property type="evidence" value="ECO:0007669"/>
    <property type="project" value="TreeGrafter"/>
</dbReference>
<evidence type="ECO:0000256" key="2">
    <source>
        <dbReference type="ARBA" id="ARBA00022898"/>
    </source>
</evidence>
<reference evidence="5" key="1">
    <citation type="submission" date="2015-10" db="EMBL/GenBank/DDBJ databases">
        <authorList>
            <person name="Gilbert D.G."/>
        </authorList>
    </citation>
    <scope>NUCLEOTIDE SEQUENCE</scope>
    <source>
        <strain evidence="5">Phyl III-seqv23</strain>
    </source>
</reference>
<accession>A0A0K1ZQV5</accession>
<feature type="modified residue" description="N6-(pyridoxal phosphate)lysine" evidence="3">
    <location>
        <position position="49"/>
    </location>
</feature>
<dbReference type="PRINTS" id="PR01179">
    <property type="entry name" value="ODADCRBXLASE"/>
</dbReference>
<proteinExistence type="predicted"/>
<protein>
    <submittedName>
        <fullName evidence="5">Putative diaminopimelate decarboxylase protein</fullName>
        <ecNumber evidence="5">4.1.1.20</ecNumber>
    </submittedName>
</protein>
<dbReference type="InterPro" id="IPR022657">
    <property type="entry name" value="De-COase2_CS"/>
</dbReference>
<dbReference type="GO" id="GO:0008836">
    <property type="term" value="F:diaminopimelate decarboxylase activity"/>
    <property type="evidence" value="ECO:0007669"/>
    <property type="project" value="UniProtKB-EC"/>
</dbReference>
<dbReference type="PANTHER" id="PTHR43727">
    <property type="entry name" value="DIAMINOPIMELATE DECARBOXYLASE"/>
    <property type="match status" value="1"/>
</dbReference>
<dbReference type="Gene3D" id="3.20.20.10">
    <property type="entry name" value="Alanine racemase"/>
    <property type="match status" value="1"/>
</dbReference>
<dbReference type="SUPFAM" id="SSF51419">
    <property type="entry name" value="PLP-binding barrel"/>
    <property type="match status" value="1"/>
</dbReference>
<dbReference type="Pfam" id="PF02784">
    <property type="entry name" value="Orn_Arg_deC_N"/>
    <property type="match status" value="1"/>
</dbReference>
<dbReference type="InterPro" id="IPR002433">
    <property type="entry name" value="Orn_de-COase"/>
</dbReference>
<feature type="active site" description="Proton donor" evidence="3">
    <location>
        <position position="349"/>
    </location>
</feature>
<dbReference type="InterPro" id="IPR000183">
    <property type="entry name" value="Orn/DAP/Arg_de-COase"/>
</dbReference>
<comment type="cofactor">
    <cofactor evidence="1 3">
        <name>pyridoxal 5'-phosphate</name>
        <dbReference type="ChEBI" id="CHEBI:597326"/>
    </cofactor>
</comment>
<dbReference type="SUPFAM" id="SSF50621">
    <property type="entry name" value="Alanine racemase C-terminal domain-like"/>
    <property type="match status" value="1"/>
</dbReference>
<evidence type="ECO:0000256" key="1">
    <source>
        <dbReference type="ARBA" id="ARBA00001933"/>
    </source>
</evidence>
<dbReference type="EMBL" id="LN899821">
    <property type="protein sequence ID" value="CUV17212.1"/>
    <property type="molecule type" value="Genomic_DNA"/>
</dbReference>
<dbReference type="InterPro" id="IPR029066">
    <property type="entry name" value="PLP-binding_barrel"/>
</dbReference>
<evidence type="ECO:0000313" key="5">
    <source>
        <dbReference type="EMBL" id="CUV17212.1"/>
    </source>
</evidence>
<dbReference type="PROSITE" id="PS00879">
    <property type="entry name" value="ODR_DC_2_2"/>
    <property type="match status" value="1"/>
</dbReference>
<feature type="domain" description="Orn/DAP/Arg decarboxylase 2 N-terminal" evidence="4">
    <location>
        <begin position="25"/>
        <end position="278"/>
    </location>
</feature>
<dbReference type="PATRIC" id="fig|305.107.peg.1731"/>
<dbReference type="InterPro" id="IPR009006">
    <property type="entry name" value="Ala_racemase/Decarboxylase_C"/>
</dbReference>